<keyword evidence="9" id="KW-0472">Membrane</keyword>
<keyword evidence="5 11" id="KW-0375">Hydrogen ion transport</keyword>
<dbReference type="GO" id="GO:0045259">
    <property type="term" value="C:proton-transporting ATP synthase complex"/>
    <property type="evidence" value="ECO:0007669"/>
    <property type="project" value="UniProtKB-UniRule"/>
</dbReference>
<dbReference type="GO" id="GO:0015986">
    <property type="term" value="P:proton motive force-driven ATP synthesis"/>
    <property type="evidence" value="ECO:0007669"/>
    <property type="project" value="InterPro"/>
</dbReference>
<keyword evidence="7 11" id="KW-0406">Ion transport</keyword>
<keyword evidence="4 11" id="KW-0138">CF(0)</keyword>
<evidence type="ECO:0000256" key="9">
    <source>
        <dbReference type="ARBA" id="ARBA00023136"/>
    </source>
</evidence>
<evidence type="ECO:0000256" key="4">
    <source>
        <dbReference type="ARBA" id="ARBA00022547"/>
    </source>
</evidence>
<keyword evidence="14" id="KW-1185">Reference proteome</keyword>
<evidence type="ECO:0000256" key="5">
    <source>
        <dbReference type="ARBA" id="ARBA00022781"/>
    </source>
</evidence>
<sequence length="95" mass="10635">MSATSGVNVLRYSALTFGVFYGFSHQRSINASNRVASEKREYEHKQQLIQKAKEEFAKKKNPAPLSSTSGGLNQDPMSSNFDLEEYFNALVKESP</sequence>
<evidence type="ECO:0000313" key="14">
    <source>
        <dbReference type="Proteomes" id="UP000034680"/>
    </source>
</evidence>
<keyword evidence="8 11" id="KW-0496">Mitochondrion</keyword>
<evidence type="ECO:0000313" key="13">
    <source>
        <dbReference type="EMBL" id="KKY31682.1"/>
    </source>
</evidence>
<comment type="caution">
    <text evidence="13">The sequence shown here is derived from an EMBL/GenBank/DDBJ whole genome shotgun (WGS) entry which is preliminary data.</text>
</comment>
<evidence type="ECO:0000256" key="10">
    <source>
        <dbReference type="ARBA" id="ARBA00023310"/>
    </source>
</evidence>
<dbReference type="STRING" id="1214573.A0A0G2FAI6"/>
<organism evidence="13 14">
    <name type="scientific">Diaporthe ampelina</name>
    <dbReference type="NCBI Taxonomy" id="1214573"/>
    <lineage>
        <taxon>Eukaryota</taxon>
        <taxon>Fungi</taxon>
        <taxon>Dikarya</taxon>
        <taxon>Ascomycota</taxon>
        <taxon>Pezizomycotina</taxon>
        <taxon>Sordariomycetes</taxon>
        <taxon>Sordariomycetidae</taxon>
        <taxon>Diaporthales</taxon>
        <taxon>Diaporthaceae</taxon>
        <taxon>Diaporthe</taxon>
    </lineage>
</organism>
<protein>
    <recommendedName>
        <fullName evidence="11">ATP synthase F(0) complex subunit e, mitochondrial</fullName>
    </recommendedName>
</protein>
<reference evidence="13 14" key="2">
    <citation type="submission" date="2015-05" db="EMBL/GenBank/DDBJ databases">
        <authorList>
            <person name="Morales-Cruz A."/>
            <person name="Amrine K.C."/>
            <person name="Cantu D."/>
        </authorList>
    </citation>
    <scope>NUCLEOTIDE SEQUENCE [LARGE SCALE GENOMIC DNA]</scope>
    <source>
        <strain evidence="13">DA912</strain>
    </source>
</reference>
<dbReference type="EMBL" id="LCUC01000369">
    <property type="protein sequence ID" value="KKY31682.1"/>
    <property type="molecule type" value="Genomic_DNA"/>
</dbReference>
<evidence type="ECO:0000256" key="8">
    <source>
        <dbReference type="ARBA" id="ARBA00023128"/>
    </source>
</evidence>
<evidence type="ECO:0000256" key="3">
    <source>
        <dbReference type="ARBA" id="ARBA00022448"/>
    </source>
</evidence>
<dbReference type="GO" id="GO:0005743">
    <property type="term" value="C:mitochondrial inner membrane"/>
    <property type="evidence" value="ECO:0007669"/>
    <property type="project" value="UniProtKB-SubCell"/>
</dbReference>
<dbReference type="InterPro" id="IPR008386">
    <property type="entry name" value="ATP_synth_F0_esu_mt"/>
</dbReference>
<evidence type="ECO:0000256" key="11">
    <source>
        <dbReference type="RuleBase" id="RU367005"/>
    </source>
</evidence>
<evidence type="ECO:0000256" key="7">
    <source>
        <dbReference type="ARBA" id="ARBA00023065"/>
    </source>
</evidence>
<gene>
    <name evidence="13" type="ORF">UCDDA912_g08406</name>
</gene>
<comment type="subunit">
    <text evidence="11">F-type ATPases have 2 components, CF(1) - the catalytic core - and CF(0) - the membrane proton channel. CF(1) and CF(0) have multiple subunits.</text>
</comment>
<feature type="region of interest" description="Disordered" evidence="12">
    <location>
        <begin position="55"/>
        <end position="79"/>
    </location>
</feature>
<evidence type="ECO:0000256" key="12">
    <source>
        <dbReference type="SAM" id="MobiDB-lite"/>
    </source>
</evidence>
<evidence type="ECO:0000256" key="2">
    <source>
        <dbReference type="ARBA" id="ARBA00007333"/>
    </source>
</evidence>
<dbReference type="GO" id="GO:0015078">
    <property type="term" value="F:proton transmembrane transporter activity"/>
    <property type="evidence" value="ECO:0007669"/>
    <property type="project" value="InterPro"/>
</dbReference>
<reference evidence="13 14" key="1">
    <citation type="submission" date="2015-05" db="EMBL/GenBank/DDBJ databases">
        <title>Distinctive expansion of gene families associated with plant cell wall degradation and secondary metabolism in the genomes of grapevine trunk pathogens.</title>
        <authorList>
            <person name="Lawrence D.P."/>
            <person name="Travadon R."/>
            <person name="Rolshausen P.E."/>
            <person name="Baumgartner K."/>
        </authorList>
    </citation>
    <scope>NUCLEOTIDE SEQUENCE [LARGE SCALE GENOMIC DNA]</scope>
    <source>
        <strain evidence="13">DA912</strain>
    </source>
</reference>
<comment type="similarity">
    <text evidence="2 11">Belongs to the ATPase e subunit family.</text>
</comment>
<accession>A0A0G2FAI6</accession>
<evidence type="ECO:0000256" key="6">
    <source>
        <dbReference type="ARBA" id="ARBA00022792"/>
    </source>
</evidence>
<feature type="compositionally biased region" description="Polar residues" evidence="12">
    <location>
        <begin position="64"/>
        <end position="79"/>
    </location>
</feature>
<evidence type="ECO:0000256" key="1">
    <source>
        <dbReference type="ARBA" id="ARBA00004273"/>
    </source>
</evidence>
<proteinExistence type="inferred from homology"/>
<dbReference type="AlphaFoldDB" id="A0A0G2FAI6"/>
<dbReference type="Proteomes" id="UP000034680">
    <property type="component" value="Unassembled WGS sequence"/>
</dbReference>
<keyword evidence="10 11" id="KW-0066">ATP synthesis</keyword>
<dbReference type="Pfam" id="PF05680">
    <property type="entry name" value="ATP-synt_E"/>
    <property type="match status" value="1"/>
</dbReference>
<name>A0A0G2FAI6_9PEZI</name>
<dbReference type="OrthoDB" id="2125027at2759"/>
<keyword evidence="6 11" id="KW-0999">Mitochondrion inner membrane</keyword>
<comment type="function">
    <text evidence="11">Subunit e, of the mitochondrial membrane ATP synthase complex (F(1)F(0) ATP synthase or Complex V) that produces ATP from ADP in the presence of a proton gradient across the membrane which is generated by electron transport complexes of the respiratory chain. ATP synthase complex consist of a soluble F(1) head domain - the catalytic core - and a membrane F(1) domain - the membrane proton channel. These two domains are linked by a central stalk rotating inside the F(1) region and a stationary peripheral stalk. During catalysis, ATP synthesis in the catalytic domain of F(1) is coupled via a rotary mechanism of the central stalk subunits to proton translocation. In vivo, can only synthesize ATP although its ATP hydrolase activity can be activated artificially in vitro. Part of the complex F(0) domain.</text>
</comment>
<comment type="subcellular location">
    <subcellularLocation>
        <location evidence="1 11">Mitochondrion inner membrane</location>
    </subcellularLocation>
</comment>
<keyword evidence="3 11" id="KW-0813">Transport</keyword>